<sequence>MVNREAKRAKKEWLENKCSEIENCLVRGLSDKAYKIIKQFFGAYKSGAKVLRDKDGNMVLEDREKILVWKEYIEELYKIGNTDKRYRPPEVENGNFDSIGPTIMIEEIELAIKELKRNKAPGIDNLNDELLIALEGTGKEAMCNIIINTYETGELPKDFEKYVMIHIPKKQKAEKCEKYRTLSLISHASKILTKIVHKRIEKKIKDILTEDQFRFRKNRGTKEAILCLRLIIEKMFRINKPISITFVDLEKAFDNVRWEKLFHIMDKIGIDFKDKRLIHKLYINEKAVIKGEYDTYEEAKVQKGVRQGCNLSPALFNLYIEEALKDLREEEVGGIKIGGMLVQMLRFADDIAMIADSEKI</sequence>
<keyword evidence="2" id="KW-0808">Transferase</keyword>
<evidence type="ECO:0000313" key="3">
    <source>
        <dbReference type="Proteomes" id="UP000325440"/>
    </source>
</evidence>
<organism evidence="2 3">
    <name type="scientific">Cinara cedri</name>
    <dbReference type="NCBI Taxonomy" id="506608"/>
    <lineage>
        <taxon>Eukaryota</taxon>
        <taxon>Metazoa</taxon>
        <taxon>Ecdysozoa</taxon>
        <taxon>Arthropoda</taxon>
        <taxon>Hexapoda</taxon>
        <taxon>Insecta</taxon>
        <taxon>Pterygota</taxon>
        <taxon>Neoptera</taxon>
        <taxon>Paraneoptera</taxon>
        <taxon>Hemiptera</taxon>
        <taxon>Sternorrhyncha</taxon>
        <taxon>Aphidomorpha</taxon>
        <taxon>Aphidoidea</taxon>
        <taxon>Aphididae</taxon>
        <taxon>Lachninae</taxon>
        <taxon>Cinara</taxon>
    </lineage>
</organism>
<dbReference type="InterPro" id="IPR000477">
    <property type="entry name" value="RT_dom"/>
</dbReference>
<evidence type="ECO:0000313" key="2">
    <source>
        <dbReference type="EMBL" id="VVC38381.1"/>
    </source>
</evidence>
<dbReference type="Pfam" id="PF00078">
    <property type="entry name" value="RVT_1"/>
    <property type="match status" value="1"/>
</dbReference>
<name>A0A5E4N472_9HEMI</name>
<dbReference type="CDD" id="cd01650">
    <property type="entry name" value="RT_nLTR_like"/>
    <property type="match status" value="1"/>
</dbReference>
<gene>
    <name evidence="2" type="ORF">CINCED_3A005438</name>
</gene>
<keyword evidence="2" id="KW-0548">Nucleotidyltransferase</keyword>
<dbReference type="Proteomes" id="UP000325440">
    <property type="component" value="Unassembled WGS sequence"/>
</dbReference>
<dbReference type="PANTHER" id="PTHR19446">
    <property type="entry name" value="REVERSE TRANSCRIPTASES"/>
    <property type="match status" value="1"/>
</dbReference>
<reference evidence="2 3" key="1">
    <citation type="submission" date="2019-08" db="EMBL/GenBank/DDBJ databases">
        <authorList>
            <person name="Alioto T."/>
            <person name="Alioto T."/>
            <person name="Gomez Garrido J."/>
        </authorList>
    </citation>
    <scope>NUCLEOTIDE SEQUENCE [LARGE SCALE GENOMIC DNA]</scope>
</reference>
<proteinExistence type="predicted"/>
<keyword evidence="3" id="KW-1185">Reference proteome</keyword>
<evidence type="ECO:0000259" key="1">
    <source>
        <dbReference type="PROSITE" id="PS50878"/>
    </source>
</evidence>
<accession>A0A5E4N472</accession>
<dbReference type="InterPro" id="IPR043502">
    <property type="entry name" value="DNA/RNA_pol_sf"/>
</dbReference>
<dbReference type="PROSITE" id="PS50878">
    <property type="entry name" value="RT_POL"/>
    <property type="match status" value="1"/>
</dbReference>
<dbReference type="SUPFAM" id="SSF56672">
    <property type="entry name" value="DNA/RNA polymerases"/>
    <property type="match status" value="1"/>
</dbReference>
<dbReference type="EMBL" id="CABPRJ010001471">
    <property type="protein sequence ID" value="VVC38381.1"/>
    <property type="molecule type" value="Genomic_DNA"/>
</dbReference>
<keyword evidence="2" id="KW-0695">RNA-directed DNA polymerase</keyword>
<dbReference type="AlphaFoldDB" id="A0A5E4N472"/>
<protein>
    <submittedName>
        <fullName evidence="2">Reverse transcriptase domain</fullName>
    </submittedName>
</protein>
<feature type="domain" description="Reverse transcriptase" evidence="1">
    <location>
        <begin position="148"/>
        <end position="360"/>
    </location>
</feature>
<dbReference type="GO" id="GO:0003964">
    <property type="term" value="F:RNA-directed DNA polymerase activity"/>
    <property type="evidence" value="ECO:0007669"/>
    <property type="project" value="UniProtKB-KW"/>
</dbReference>
<dbReference type="OrthoDB" id="6609240at2759"/>